<reference evidence="2" key="1">
    <citation type="journal article" date="2014" name="Int. J. Syst. Evol. Microbiol.">
        <title>Complete genome sequence of Corynebacterium casei LMG S-19264T (=DSM 44701T), isolated from a smear-ripened cheese.</title>
        <authorList>
            <consortium name="US DOE Joint Genome Institute (JGI-PGF)"/>
            <person name="Walter F."/>
            <person name="Albersmeier A."/>
            <person name="Kalinowski J."/>
            <person name="Ruckert C."/>
        </authorList>
    </citation>
    <scope>NUCLEOTIDE SEQUENCE</scope>
    <source>
        <strain evidence="2">CGMCC 1.15425</strain>
    </source>
</reference>
<evidence type="ECO:0000313" key="2">
    <source>
        <dbReference type="EMBL" id="GFZ79499.1"/>
    </source>
</evidence>
<reference evidence="2" key="2">
    <citation type="submission" date="2020-09" db="EMBL/GenBank/DDBJ databases">
        <authorList>
            <person name="Sun Q."/>
            <person name="Zhou Y."/>
        </authorList>
    </citation>
    <scope>NUCLEOTIDE SEQUENCE</scope>
    <source>
        <strain evidence="2">CGMCC 1.15425</strain>
    </source>
</reference>
<dbReference type="Proteomes" id="UP000627715">
    <property type="component" value="Unassembled WGS sequence"/>
</dbReference>
<name>A0A916VJF1_9GAMM</name>
<feature type="transmembrane region" description="Helical" evidence="1">
    <location>
        <begin position="93"/>
        <end position="111"/>
    </location>
</feature>
<keyword evidence="1" id="KW-0812">Transmembrane</keyword>
<evidence type="ECO:0000313" key="3">
    <source>
        <dbReference type="Proteomes" id="UP000627715"/>
    </source>
</evidence>
<dbReference type="EMBL" id="BMIY01000010">
    <property type="protein sequence ID" value="GFZ79499.1"/>
    <property type="molecule type" value="Genomic_DNA"/>
</dbReference>
<protein>
    <recommendedName>
        <fullName evidence="4">DUF3325 domain-containing protein</fullName>
    </recommendedName>
</protein>
<sequence>MNSQLLTLAYSLLLAAVFAAICMQSLRFQRQQQQNWLPVKVLKLSAWPLLLCLAIIAIGKMGWGFGLVTLFAATSLAAVTVVATFTYKPGKLPLLYSLSLPTGSIFLALGLL</sequence>
<keyword evidence="1" id="KW-0472">Membrane</keyword>
<evidence type="ECO:0000256" key="1">
    <source>
        <dbReference type="SAM" id="Phobius"/>
    </source>
</evidence>
<dbReference type="InterPro" id="IPR021762">
    <property type="entry name" value="DUF3325"/>
</dbReference>
<keyword evidence="3" id="KW-1185">Reference proteome</keyword>
<proteinExistence type="predicted"/>
<dbReference type="AlphaFoldDB" id="A0A916VJF1"/>
<feature type="transmembrane region" description="Helical" evidence="1">
    <location>
        <begin position="35"/>
        <end position="58"/>
    </location>
</feature>
<dbReference type="RefSeq" id="WP_068810038.1">
    <property type="nucleotide sequence ID" value="NZ_BMIY01000010.1"/>
</dbReference>
<dbReference type="Pfam" id="PF11804">
    <property type="entry name" value="DUF3325"/>
    <property type="match status" value="1"/>
</dbReference>
<gene>
    <name evidence="2" type="ORF">GCM10011403_23170</name>
</gene>
<accession>A0A916VJF1</accession>
<evidence type="ECO:0008006" key="4">
    <source>
        <dbReference type="Google" id="ProtNLM"/>
    </source>
</evidence>
<keyword evidence="1" id="KW-1133">Transmembrane helix</keyword>
<comment type="caution">
    <text evidence="2">The sequence shown here is derived from an EMBL/GenBank/DDBJ whole genome shotgun (WGS) entry which is preliminary data.</text>
</comment>
<organism evidence="2 3">
    <name type="scientific">Pseudohongiella nitratireducens</name>
    <dbReference type="NCBI Taxonomy" id="1768907"/>
    <lineage>
        <taxon>Bacteria</taxon>
        <taxon>Pseudomonadati</taxon>
        <taxon>Pseudomonadota</taxon>
        <taxon>Gammaproteobacteria</taxon>
        <taxon>Pseudomonadales</taxon>
        <taxon>Pseudohongiellaceae</taxon>
        <taxon>Pseudohongiella</taxon>
    </lineage>
</organism>
<feature type="transmembrane region" description="Helical" evidence="1">
    <location>
        <begin position="65"/>
        <end position="87"/>
    </location>
</feature>